<feature type="compositionally biased region" description="Polar residues" evidence="1">
    <location>
        <begin position="1"/>
        <end position="15"/>
    </location>
</feature>
<evidence type="ECO:0000256" key="1">
    <source>
        <dbReference type="SAM" id="MobiDB-lite"/>
    </source>
</evidence>
<accession>A0A1I7TUE0</accession>
<proteinExistence type="predicted"/>
<keyword evidence="2" id="KW-1185">Reference proteome</keyword>
<protein>
    <submittedName>
        <fullName evidence="3">Dentin sialophosphoprotein-like</fullName>
    </submittedName>
</protein>
<dbReference type="Proteomes" id="UP000095282">
    <property type="component" value="Unplaced"/>
</dbReference>
<feature type="compositionally biased region" description="Polar residues" evidence="1">
    <location>
        <begin position="61"/>
        <end position="77"/>
    </location>
</feature>
<dbReference type="AlphaFoldDB" id="A0A1I7TUE0"/>
<name>A0A1I7TUE0_9PELO</name>
<feature type="region of interest" description="Disordered" evidence="1">
    <location>
        <begin position="1"/>
        <end position="120"/>
    </location>
</feature>
<evidence type="ECO:0000313" key="3">
    <source>
        <dbReference type="WBParaSite" id="Csp11.Scaffold629.g11884.t1"/>
    </source>
</evidence>
<reference evidence="3" key="1">
    <citation type="submission" date="2016-11" db="UniProtKB">
        <authorList>
            <consortium name="WormBaseParasite"/>
        </authorList>
    </citation>
    <scope>IDENTIFICATION</scope>
</reference>
<feature type="compositionally biased region" description="Low complexity" evidence="1">
    <location>
        <begin position="100"/>
        <end position="109"/>
    </location>
</feature>
<dbReference type="WBParaSite" id="Csp11.Scaffold629.g11884.t1">
    <property type="protein sequence ID" value="Csp11.Scaffold629.g11884.t1"/>
    <property type="gene ID" value="Csp11.Scaffold629.g11884"/>
</dbReference>
<feature type="compositionally biased region" description="Polar residues" evidence="1">
    <location>
        <begin position="22"/>
        <end position="45"/>
    </location>
</feature>
<evidence type="ECO:0000313" key="2">
    <source>
        <dbReference type="Proteomes" id="UP000095282"/>
    </source>
</evidence>
<sequence>MLIDSLQYSSNSTGYSIDDGGNDSTFLGQSSSNQNVTDNIAPRQSHSPDDSMFNTGDRINENVTTSSPPVIQTTITHDVSSDLKSSSSPRSSFDGHDSSFDTSDSTFDNSETKRRSNRKR</sequence>
<feature type="compositionally biased region" description="Low complexity" evidence="1">
    <location>
        <begin position="82"/>
        <end position="92"/>
    </location>
</feature>
<organism evidence="2 3">
    <name type="scientific">Caenorhabditis tropicalis</name>
    <dbReference type="NCBI Taxonomy" id="1561998"/>
    <lineage>
        <taxon>Eukaryota</taxon>
        <taxon>Metazoa</taxon>
        <taxon>Ecdysozoa</taxon>
        <taxon>Nematoda</taxon>
        <taxon>Chromadorea</taxon>
        <taxon>Rhabditida</taxon>
        <taxon>Rhabditina</taxon>
        <taxon>Rhabditomorpha</taxon>
        <taxon>Rhabditoidea</taxon>
        <taxon>Rhabditidae</taxon>
        <taxon>Peloderinae</taxon>
        <taxon>Caenorhabditis</taxon>
    </lineage>
</organism>